<dbReference type="Gene3D" id="3.30.70.250">
    <property type="entry name" value="Malonyl-CoA ACP transacylase, ACP-binding"/>
    <property type="match status" value="1"/>
</dbReference>
<organism evidence="7 8">
    <name type="scientific">Eshraghiella crossota DSM 2876</name>
    <dbReference type="NCBI Taxonomy" id="511680"/>
    <lineage>
        <taxon>Bacteria</taxon>
        <taxon>Bacillati</taxon>
        <taxon>Bacillota</taxon>
        <taxon>Clostridia</taxon>
        <taxon>Lachnospirales</taxon>
        <taxon>Lachnospiraceae</taxon>
        <taxon>Eshraghiella</taxon>
    </lineage>
</organism>
<evidence type="ECO:0000256" key="5">
    <source>
        <dbReference type="PIRSR" id="PIRSR000446-1"/>
    </source>
</evidence>
<proteinExistence type="inferred from homology"/>
<evidence type="ECO:0000256" key="2">
    <source>
        <dbReference type="ARBA" id="ARBA00023315"/>
    </source>
</evidence>
<comment type="catalytic activity">
    <reaction evidence="3 4">
        <text>holo-[ACP] + malonyl-CoA = malonyl-[ACP] + CoA</text>
        <dbReference type="Rhea" id="RHEA:41792"/>
        <dbReference type="Rhea" id="RHEA-COMP:9623"/>
        <dbReference type="Rhea" id="RHEA-COMP:9685"/>
        <dbReference type="ChEBI" id="CHEBI:57287"/>
        <dbReference type="ChEBI" id="CHEBI:57384"/>
        <dbReference type="ChEBI" id="CHEBI:64479"/>
        <dbReference type="ChEBI" id="CHEBI:78449"/>
        <dbReference type="EC" id="2.3.1.39"/>
    </reaction>
</comment>
<dbReference type="InterPro" id="IPR016035">
    <property type="entry name" value="Acyl_Trfase/lysoPLipase"/>
</dbReference>
<reference evidence="7 8" key="1">
    <citation type="submission" date="2010-02" db="EMBL/GenBank/DDBJ databases">
        <authorList>
            <person name="Weinstock G."/>
            <person name="Sodergren E."/>
            <person name="Clifton S."/>
            <person name="Fulton L."/>
            <person name="Fulton B."/>
            <person name="Courtney L."/>
            <person name="Fronick C."/>
            <person name="Harrison M."/>
            <person name="Strong C."/>
            <person name="Farmer C."/>
            <person name="Delahaunty K."/>
            <person name="Markovic C."/>
            <person name="Hall O."/>
            <person name="Minx P."/>
            <person name="Tomlinson C."/>
            <person name="Mitreva M."/>
            <person name="Nelson J."/>
            <person name="Hou S."/>
            <person name="Wollam A."/>
            <person name="Pepin K.H."/>
            <person name="Johnson M."/>
            <person name="Bhonagiri V."/>
            <person name="Zhang X."/>
            <person name="Suruliraj S."/>
            <person name="Warren W."/>
            <person name="Chinwalla A."/>
            <person name="Mardis E.R."/>
            <person name="Wilson R.K."/>
        </authorList>
    </citation>
    <scope>NUCLEOTIDE SEQUENCE [LARGE SCALE GENOMIC DNA]</scope>
    <source>
        <strain evidence="7 8">DSM 2876</strain>
    </source>
</reference>
<protein>
    <recommendedName>
        <fullName evidence="4">Malonyl CoA-acyl carrier protein transacylase</fullName>
        <ecNumber evidence="4">2.3.1.39</ecNumber>
    </recommendedName>
</protein>
<dbReference type="eggNOG" id="COG0331">
    <property type="taxonomic scope" value="Bacteria"/>
</dbReference>
<dbReference type="Pfam" id="PF00698">
    <property type="entry name" value="Acyl_transf_1"/>
    <property type="match status" value="1"/>
</dbReference>
<dbReference type="InterPro" id="IPR004410">
    <property type="entry name" value="Malonyl_CoA-ACP_transAc_FabD"/>
</dbReference>
<dbReference type="NCBIfam" id="TIGR00128">
    <property type="entry name" value="fabD"/>
    <property type="match status" value="1"/>
</dbReference>
<dbReference type="GO" id="GO:0004314">
    <property type="term" value="F:[acyl-carrier-protein] S-malonyltransferase activity"/>
    <property type="evidence" value="ECO:0007669"/>
    <property type="project" value="UniProtKB-EC"/>
</dbReference>
<dbReference type="SUPFAM" id="SSF55048">
    <property type="entry name" value="Probable ACP-binding domain of malonyl-CoA ACP transacylase"/>
    <property type="match status" value="1"/>
</dbReference>
<evidence type="ECO:0000256" key="1">
    <source>
        <dbReference type="ARBA" id="ARBA00022679"/>
    </source>
</evidence>
<evidence type="ECO:0000256" key="4">
    <source>
        <dbReference type="PIRNR" id="PIRNR000446"/>
    </source>
</evidence>
<dbReference type="InterPro" id="IPR001227">
    <property type="entry name" value="Ac_transferase_dom_sf"/>
</dbReference>
<evidence type="ECO:0000313" key="8">
    <source>
        <dbReference type="Proteomes" id="UP000006238"/>
    </source>
</evidence>
<comment type="similarity">
    <text evidence="4">Belongs to the fabD family.</text>
</comment>
<dbReference type="PIRSF" id="PIRSF000446">
    <property type="entry name" value="Mct"/>
    <property type="match status" value="1"/>
</dbReference>
<dbReference type="AlphaFoldDB" id="D4RY70"/>
<feature type="active site" evidence="5">
    <location>
        <position position="201"/>
    </location>
</feature>
<keyword evidence="2 4" id="KW-0012">Acyltransferase</keyword>
<feature type="domain" description="Malonyl-CoA:ACP transacylase (MAT)" evidence="6">
    <location>
        <begin position="7"/>
        <end position="303"/>
    </location>
</feature>
<dbReference type="GO" id="GO:0005829">
    <property type="term" value="C:cytosol"/>
    <property type="evidence" value="ECO:0007669"/>
    <property type="project" value="TreeGrafter"/>
</dbReference>
<keyword evidence="8" id="KW-1185">Reference proteome</keyword>
<dbReference type="FunFam" id="3.30.70.250:FF:000001">
    <property type="entry name" value="Malonyl CoA-acyl carrier protein transacylase"/>
    <property type="match status" value="1"/>
</dbReference>
<dbReference type="SUPFAM" id="SSF52151">
    <property type="entry name" value="FabD/lysophospholipase-like"/>
    <property type="match status" value="1"/>
</dbReference>
<dbReference type="Proteomes" id="UP000006238">
    <property type="component" value="Unassembled WGS sequence"/>
</dbReference>
<dbReference type="STRING" id="45851.BHV86_05080"/>
<dbReference type="Gene3D" id="3.40.366.10">
    <property type="entry name" value="Malonyl-Coenzyme A Acyl Carrier Protein, domain 2"/>
    <property type="match status" value="1"/>
</dbReference>
<dbReference type="PANTHER" id="PTHR42681:SF1">
    <property type="entry name" value="MALONYL-COA-ACYL CARRIER PROTEIN TRANSACYLASE, MITOCHONDRIAL"/>
    <property type="match status" value="1"/>
</dbReference>
<dbReference type="GeneID" id="98917277"/>
<dbReference type="HOGENOM" id="CLU_030558_0_1_9"/>
<name>D4RY70_9FIRM</name>
<dbReference type="SMART" id="SM00827">
    <property type="entry name" value="PKS_AT"/>
    <property type="match status" value="1"/>
</dbReference>
<evidence type="ECO:0000313" key="7">
    <source>
        <dbReference type="EMBL" id="EFF68970.1"/>
    </source>
</evidence>
<dbReference type="InterPro" id="IPR050858">
    <property type="entry name" value="Mal-CoA-ACP_Trans/PKS_FabD"/>
</dbReference>
<dbReference type="InterPro" id="IPR024925">
    <property type="entry name" value="Malonyl_CoA-ACP_transAc"/>
</dbReference>
<dbReference type="EC" id="2.3.1.39" evidence="4"/>
<evidence type="ECO:0000256" key="3">
    <source>
        <dbReference type="ARBA" id="ARBA00048462"/>
    </source>
</evidence>
<feature type="active site" evidence="5">
    <location>
        <position position="90"/>
    </location>
</feature>
<evidence type="ECO:0000259" key="6">
    <source>
        <dbReference type="SMART" id="SM00827"/>
    </source>
</evidence>
<dbReference type="EMBL" id="ABWN01000022">
    <property type="protein sequence ID" value="EFF68970.1"/>
    <property type="molecule type" value="Genomic_DNA"/>
</dbReference>
<dbReference type="InterPro" id="IPR016036">
    <property type="entry name" value="Malonyl_transacylase_ACP-bd"/>
</dbReference>
<accession>D4RY70</accession>
<comment type="caution">
    <text evidence="7">The sequence shown here is derived from an EMBL/GenBank/DDBJ whole genome shotgun (WGS) entry which is preliminary data.</text>
</comment>
<gene>
    <name evidence="7" type="primary">fabD</name>
    <name evidence="7" type="ORF">BUTYVIB_00775</name>
</gene>
<keyword evidence="1 4" id="KW-0808">Transferase</keyword>
<dbReference type="GO" id="GO:0006633">
    <property type="term" value="P:fatty acid biosynthetic process"/>
    <property type="evidence" value="ECO:0007669"/>
    <property type="project" value="TreeGrafter"/>
</dbReference>
<dbReference type="PANTHER" id="PTHR42681">
    <property type="entry name" value="MALONYL-COA-ACYL CARRIER PROTEIN TRANSACYLASE, MITOCHONDRIAL"/>
    <property type="match status" value="1"/>
</dbReference>
<dbReference type="InterPro" id="IPR014043">
    <property type="entry name" value="Acyl_transferase_dom"/>
</dbReference>
<sequence length="307" mass="33643">MSKVAFIFPGQGAQYVGMAKDFYDKYDECKAIIDEADECMDFDLKKILFEENDLINKTEYTQAAMLAAECCILKAVEMKGIKADITAGLSLGEYAALVAARAISFSDAMKLVRKRGIYMEKEVPAGKGGMAAVIGLDSKIIDDICEKITKESGKSVAAANYNCPGQIVISGYKESVEAAVEPLKEEGAKLVSILNVSGPFHSQMLKGAGEKLGVELENVEFNDPEIPYLNNVAAEIVTTKDSIKETLERQVYSPVRWEQCVNKMIEEGVDLFYEIGPGKTLAGFMKRIDRSKKVITINTVEDLEGVN</sequence>
<dbReference type="RefSeq" id="WP_005601865.1">
    <property type="nucleotide sequence ID" value="NZ_GG663521.1"/>
</dbReference>